<name>A0A538SIP6_UNCEI</name>
<keyword evidence="8" id="KW-0067">ATP-binding</keyword>
<dbReference type="InterPro" id="IPR003660">
    <property type="entry name" value="HAMP_dom"/>
</dbReference>
<dbReference type="SMART" id="SM00388">
    <property type="entry name" value="HisKA"/>
    <property type="match status" value="1"/>
</dbReference>
<reference evidence="12 13" key="1">
    <citation type="journal article" date="2019" name="Nat. Microbiol.">
        <title>Mediterranean grassland soil C-N compound turnover is dependent on rainfall and depth, and is mediated by genomically divergent microorganisms.</title>
        <authorList>
            <person name="Diamond S."/>
            <person name="Andeer P.F."/>
            <person name="Li Z."/>
            <person name="Crits-Christoph A."/>
            <person name="Burstein D."/>
            <person name="Anantharaman K."/>
            <person name="Lane K.R."/>
            <person name="Thomas B.C."/>
            <person name="Pan C."/>
            <person name="Northen T.R."/>
            <person name="Banfield J.F."/>
        </authorList>
    </citation>
    <scope>NUCLEOTIDE SEQUENCE [LARGE SCALE GENOMIC DNA]</scope>
    <source>
        <strain evidence="12">WS_2</strain>
    </source>
</reference>
<evidence type="ECO:0000256" key="5">
    <source>
        <dbReference type="ARBA" id="ARBA00022679"/>
    </source>
</evidence>
<sequence>MTIGVTLLIATRVHVSQPIEALVDNMRHVASGDLAARVPVLRRDEIGRLASEFNTMCERLAHARLSLLEQQEERRQIETRMREMDRLASLGRLAAGLAHEIGTPLNVIRGRAEWLLRRGAGAGGAGDKYLRTIADQIDRIAGIVRNMLDFAREREPQLAPTRLTGVIEGVIELIGHRLEEAGIRLETELPDDLPGLSADAHQLHEVFLNLALNAVDAMPHGGTLRICVACVEVAHPEWGEGAQPYLVAAIEDTGTGIPAEHLGRVFDPFFTTKDVGEGTGLGLSIAHGIVREHGGWIEIESAPGHGTRVTVHLPFDHAAMAVPLGEERIAT</sequence>
<dbReference type="SUPFAM" id="SSF47384">
    <property type="entry name" value="Homodimeric domain of signal transducing histidine kinase"/>
    <property type="match status" value="1"/>
</dbReference>
<dbReference type="InterPro" id="IPR036097">
    <property type="entry name" value="HisK_dim/P_sf"/>
</dbReference>
<evidence type="ECO:0000313" key="12">
    <source>
        <dbReference type="EMBL" id="TMQ51238.1"/>
    </source>
</evidence>
<gene>
    <name evidence="12" type="ORF">E6K72_10695</name>
</gene>
<evidence type="ECO:0000256" key="2">
    <source>
        <dbReference type="ARBA" id="ARBA00004370"/>
    </source>
</evidence>
<dbReference type="Pfam" id="PF00672">
    <property type="entry name" value="HAMP"/>
    <property type="match status" value="1"/>
</dbReference>
<feature type="domain" description="Histidine kinase" evidence="10">
    <location>
        <begin position="96"/>
        <end position="317"/>
    </location>
</feature>
<evidence type="ECO:0000256" key="1">
    <source>
        <dbReference type="ARBA" id="ARBA00000085"/>
    </source>
</evidence>
<comment type="subcellular location">
    <subcellularLocation>
        <location evidence="2">Membrane</location>
    </subcellularLocation>
</comment>
<dbReference type="PROSITE" id="PS50109">
    <property type="entry name" value="HIS_KIN"/>
    <property type="match status" value="1"/>
</dbReference>
<evidence type="ECO:0000313" key="13">
    <source>
        <dbReference type="Proteomes" id="UP000317716"/>
    </source>
</evidence>
<comment type="catalytic activity">
    <reaction evidence="1">
        <text>ATP + protein L-histidine = ADP + protein N-phospho-L-histidine.</text>
        <dbReference type="EC" id="2.7.13.3"/>
    </reaction>
</comment>
<accession>A0A538SIP6</accession>
<keyword evidence="9" id="KW-0902">Two-component regulatory system</keyword>
<dbReference type="Gene3D" id="3.30.565.10">
    <property type="entry name" value="Histidine kinase-like ATPase, C-terminal domain"/>
    <property type="match status" value="1"/>
</dbReference>
<keyword evidence="6" id="KW-0547">Nucleotide-binding</keyword>
<comment type="caution">
    <text evidence="12">The sequence shown here is derived from an EMBL/GenBank/DDBJ whole genome shotgun (WGS) entry which is preliminary data.</text>
</comment>
<dbReference type="InterPro" id="IPR005467">
    <property type="entry name" value="His_kinase_dom"/>
</dbReference>
<dbReference type="InterPro" id="IPR004358">
    <property type="entry name" value="Sig_transdc_His_kin-like_C"/>
</dbReference>
<dbReference type="SUPFAM" id="SSF158472">
    <property type="entry name" value="HAMP domain-like"/>
    <property type="match status" value="1"/>
</dbReference>
<dbReference type="PROSITE" id="PS50885">
    <property type="entry name" value="HAMP"/>
    <property type="match status" value="1"/>
</dbReference>
<keyword evidence="5" id="KW-0808">Transferase</keyword>
<dbReference type="PANTHER" id="PTHR43065:SF10">
    <property type="entry name" value="PEROXIDE STRESS-ACTIVATED HISTIDINE KINASE MAK3"/>
    <property type="match status" value="1"/>
</dbReference>
<keyword evidence="4" id="KW-0597">Phosphoprotein</keyword>
<dbReference type="EMBL" id="VBOS01000384">
    <property type="protein sequence ID" value="TMQ51238.1"/>
    <property type="molecule type" value="Genomic_DNA"/>
</dbReference>
<dbReference type="EC" id="2.7.13.3" evidence="3"/>
<dbReference type="Pfam" id="PF02518">
    <property type="entry name" value="HATPase_c"/>
    <property type="match status" value="1"/>
</dbReference>
<dbReference type="InterPro" id="IPR036890">
    <property type="entry name" value="HATPase_C_sf"/>
</dbReference>
<organism evidence="12 13">
    <name type="scientific">Eiseniibacteriota bacterium</name>
    <dbReference type="NCBI Taxonomy" id="2212470"/>
    <lineage>
        <taxon>Bacteria</taxon>
        <taxon>Candidatus Eiseniibacteriota</taxon>
    </lineage>
</organism>
<dbReference type="Gene3D" id="1.10.8.500">
    <property type="entry name" value="HAMP domain in histidine kinase"/>
    <property type="match status" value="1"/>
</dbReference>
<dbReference type="InterPro" id="IPR003594">
    <property type="entry name" value="HATPase_dom"/>
</dbReference>
<dbReference type="GO" id="GO:0005524">
    <property type="term" value="F:ATP binding"/>
    <property type="evidence" value="ECO:0007669"/>
    <property type="project" value="UniProtKB-KW"/>
</dbReference>
<dbReference type="Pfam" id="PF00512">
    <property type="entry name" value="HisKA"/>
    <property type="match status" value="1"/>
</dbReference>
<evidence type="ECO:0000259" key="10">
    <source>
        <dbReference type="PROSITE" id="PS50109"/>
    </source>
</evidence>
<evidence type="ECO:0000256" key="9">
    <source>
        <dbReference type="ARBA" id="ARBA00023012"/>
    </source>
</evidence>
<dbReference type="PRINTS" id="PR00344">
    <property type="entry name" value="BCTRLSENSOR"/>
</dbReference>
<feature type="domain" description="HAMP" evidence="11">
    <location>
        <begin position="13"/>
        <end position="65"/>
    </location>
</feature>
<dbReference type="SUPFAM" id="SSF55874">
    <property type="entry name" value="ATPase domain of HSP90 chaperone/DNA topoisomerase II/histidine kinase"/>
    <property type="match status" value="1"/>
</dbReference>
<keyword evidence="7" id="KW-0418">Kinase</keyword>
<dbReference type="GO" id="GO:0000155">
    <property type="term" value="F:phosphorelay sensor kinase activity"/>
    <property type="evidence" value="ECO:0007669"/>
    <property type="project" value="InterPro"/>
</dbReference>
<evidence type="ECO:0000256" key="8">
    <source>
        <dbReference type="ARBA" id="ARBA00022840"/>
    </source>
</evidence>
<dbReference type="CDD" id="cd00082">
    <property type="entry name" value="HisKA"/>
    <property type="match status" value="1"/>
</dbReference>
<dbReference type="Proteomes" id="UP000317716">
    <property type="component" value="Unassembled WGS sequence"/>
</dbReference>
<proteinExistence type="predicted"/>
<dbReference type="PANTHER" id="PTHR43065">
    <property type="entry name" value="SENSOR HISTIDINE KINASE"/>
    <property type="match status" value="1"/>
</dbReference>
<protein>
    <recommendedName>
        <fullName evidence="3">histidine kinase</fullName>
        <ecNumber evidence="3">2.7.13.3</ecNumber>
    </recommendedName>
</protein>
<dbReference type="SMART" id="SM00387">
    <property type="entry name" value="HATPase_c"/>
    <property type="match status" value="1"/>
</dbReference>
<dbReference type="CDD" id="cd06225">
    <property type="entry name" value="HAMP"/>
    <property type="match status" value="1"/>
</dbReference>
<dbReference type="Gene3D" id="1.10.287.130">
    <property type="match status" value="1"/>
</dbReference>
<dbReference type="AlphaFoldDB" id="A0A538SIP6"/>
<evidence type="ECO:0000259" key="11">
    <source>
        <dbReference type="PROSITE" id="PS50885"/>
    </source>
</evidence>
<dbReference type="SMART" id="SM00304">
    <property type="entry name" value="HAMP"/>
    <property type="match status" value="1"/>
</dbReference>
<evidence type="ECO:0000256" key="4">
    <source>
        <dbReference type="ARBA" id="ARBA00022553"/>
    </source>
</evidence>
<evidence type="ECO:0000256" key="3">
    <source>
        <dbReference type="ARBA" id="ARBA00012438"/>
    </source>
</evidence>
<evidence type="ECO:0000256" key="7">
    <source>
        <dbReference type="ARBA" id="ARBA00022777"/>
    </source>
</evidence>
<dbReference type="InterPro" id="IPR003661">
    <property type="entry name" value="HisK_dim/P_dom"/>
</dbReference>
<evidence type="ECO:0000256" key="6">
    <source>
        <dbReference type="ARBA" id="ARBA00022741"/>
    </source>
</evidence>
<dbReference type="GO" id="GO:0016020">
    <property type="term" value="C:membrane"/>
    <property type="evidence" value="ECO:0007669"/>
    <property type="project" value="UniProtKB-SubCell"/>
</dbReference>